<feature type="domain" description="Nephrocystin 3-like N-terminal" evidence="3">
    <location>
        <begin position="352"/>
        <end position="504"/>
    </location>
</feature>
<keyword evidence="1" id="KW-0677">Repeat</keyword>
<dbReference type="Gene3D" id="3.40.50.300">
    <property type="entry name" value="P-loop containing nucleotide triphosphate hydrolases"/>
    <property type="match status" value="1"/>
</dbReference>
<dbReference type="Pfam" id="PF01048">
    <property type="entry name" value="PNP_UDP_1"/>
    <property type="match status" value="1"/>
</dbReference>
<evidence type="ECO:0000259" key="2">
    <source>
        <dbReference type="Pfam" id="PF01048"/>
    </source>
</evidence>
<gene>
    <name evidence="4" type="ORF">BJX66DRAFT_328657</name>
</gene>
<reference evidence="4 5" key="1">
    <citation type="submission" date="2024-07" db="EMBL/GenBank/DDBJ databases">
        <title>Section-level genome sequencing and comparative genomics of Aspergillus sections Usti and Cavernicolus.</title>
        <authorList>
            <consortium name="Lawrence Berkeley National Laboratory"/>
            <person name="Nybo J.L."/>
            <person name="Vesth T.C."/>
            <person name="Theobald S."/>
            <person name="Frisvad J.C."/>
            <person name="Larsen T.O."/>
            <person name="Kjaerboelling I."/>
            <person name="Rothschild-Mancinelli K."/>
            <person name="Lyhne E.K."/>
            <person name="Kogle M.E."/>
            <person name="Barry K."/>
            <person name="Clum A."/>
            <person name="Na H."/>
            <person name="Ledsgaard L."/>
            <person name="Lin J."/>
            <person name="Lipzen A."/>
            <person name="Kuo A."/>
            <person name="Riley R."/>
            <person name="Mondo S."/>
            <person name="Labutti K."/>
            <person name="Haridas S."/>
            <person name="Pangalinan J."/>
            <person name="Salamov A.A."/>
            <person name="Simmons B.A."/>
            <person name="Magnuson J.K."/>
            <person name="Chen J."/>
            <person name="Drula E."/>
            <person name="Henrissat B."/>
            <person name="Wiebenga A."/>
            <person name="Lubbers R.J."/>
            <person name="Gomes A.C."/>
            <person name="Makela M.R."/>
            <person name="Stajich J."/>
            <person name="Grigoriev I.V."/>
            <person name="Mortensen U.H."/>
            <person name="De Vries R.P."/>
            <person name="Baker S.E."/>
            <person name="Andersen M.R."/>
        </authorList>
    </citation>
    <scope>NUCLEOTIDE SEQUENCE [LARGE SCALE GENOMIC DNA]</scope>
    <source>
        <strain evidence="4 5">CBS 209.92</strain>
    </source>
</reference>
<protein>
    <submittedName>
        <fullName evidence="4">Purine and uridine phosphorylase</fullName>
    </submittedName>
</protein>
<feature type="domain" description="Nucleoside phosphorylase" evidence="2">
    <location>
        <begin position="62"/>
        <end position="310"/>
    </location>
</feature>
<dbReference type="PANTHER" id="PTHR46082">
    <property type="entry name" value="ATP/GTP-BINDING PROTEIN-RELATED"/>
    <property type="match status" value="1"/>
</dbReference>
<dbReference type="Gene3D" id="3.40.50.1580">
    <property type="entry name" value="Nucleoside phosphorylase domain"/>
    <property type="match status" value="1"/>
</dbReference>
<dbReference type="InterPro" id="IPR027417">
    <property type="entry name" value="P-loop_NTPase"/>
</dbReference>
<evidence type="ECO:0000313" key="5">
    <source>
        <dbReference type="Proteomes" id="UP001610563"/>
    </source>
</evidence>
<accession>A0ABR4FSX9</accession>
<dbReference type="InterPro" id="IPR056884">
    <property type="entry name" value="NPHP3-like_N"/>
</dbReference>
<evidence type="ECO:0000256" key="1">
    <source>
        <dbReference type="ARBA" id="ARBA00022737"/>
    </source>
</evidence>
<dbReference type="InterPro" id="IPR000845">
    <property type="entry name" value="Nucleoside_phosphorylase_d"/>
</dbReference>
<organism evidence="4 5">
    <name type="scientific">Aspergillus keveii</name>
    <dbReference type="NCBI Taxonomy" id="714993"/>
    <lineage>
        <taxon>Eukaryota</taxon>
        <taxon>Fungi</taxon>
        <taxon>Dikarya</taxon>
        <taxon>Ascomycota</taxon>
        <taxon>Pezizomycotina</taxon>
        <taxon>Eurotiomycetes</taxon>
        <taxon>Eurotiomycetidae</taxon>
        <taxon>Eurotiales</taxon>
        <taxon>Aspergillaceae</taxon>
        <taxon>Aspergillus</taxon>
        <taxon>Aspergillus subgen. Nidulantes</taxon>
    </lineage>
</organism>
<comment type="caution">
    <text evidence="4">The sequence shown here is derived from an EMBL/GenBank/DDBJ whole genome shotgun (WGS) entry which is preliminary data.</text>
</comment>
<dbReference type="Pfam" id="PF24883">
    <property type="entry name" value="NPHP3_N"/>
    <property type="match status" value="1"/>
</dbReference>
<evidence type="ECO:0000259" key="3">
    <source>
        <dbReference type="Pfam" id="PF24883"/>
    </source>
</evidence>
<keyword evidence="5" id="KW-1185">Reference proteome</keyword>
<sequence>MQAESEAASLLPNLGISLTNLADPSSISILTISSIPTSKLGVPIGPRKSFTHADYTVGWVCPLEVELIAALEMLDEEHKRLAQQPADHNVYHLGSIAGHNIVIAGLAQAGNCVAATVVAQMRLTSPSIRFGLLVGIGGGVPVVTEEGMLRLGHVVVSKPVGLYSGVIQYDRGKAEVGQFVRTGALAPPPPVLLVAAQSLATERARSLDDPLLQNIRRIDTNLPRLRCYRFPGAENDFLFPTSYIHSLKVHRGTIASADLVLKDGSKRDLLGEEYGVLCFEMEAAGALSDFPCLVIRGISDYCDSHKNDQWHGFAAAAYARQLFFHMPVDQVEQSSVSIDNPGFRRMVQRKMGTGLWLLETTEFREWKAKKGVLYCPGIPGAGKTIFSAVIIDHLQEIKATDHTQQVQKLDDILASILKQLVQSSPVIPDDLRAVYQRRRNDGPRLRQHEIYRFLESIFNVFSQIYIVVDALDECLDSDGTRNAVISNILNLQQSGNLSLLATARHIPEISARFEPYLTLEVQASDADVKCFILSHVHEVSNCLRRNANLSELIVAEIAATARGMYVLRPEHL</sequence>
<name>A0ABR4FSX9_9EURO</name>
<dbReference type="InterPro" id="IPR053137">
    <property type="entry name" value="NLR-like"/>
</dbReference>
<evidence type="ECO:0000313" key="4">
    <source>
        <dbReference type="EMBL" id="KAL2786365.1"/>
    </source>
</evidence>
<dbReference type="SUPFAM" id="SSF53167">
    <property type="entry name" value="Purine and uridine phosphorylases"/>
    <property type="match status" value="1"/>
</dbReference>
<dbReference type="EMBL" id="JBFTWV010000120">
    <property type="protein sequence ID" value="KAL2786365.1"/>
    <property type="molecule type" value="Genomic_DNA"/>
</dbReference>
<proteinExistence type="predicted"/>
<dbReference type="InterPro" id="IPR035994">
    <property type="entry name" value="Nucleoside_phosphorylase_sf"/>
</dbReference>
<dbReference type="PANTHER" id="PTHR46082:SF11">
    <property type="entry name" value="AAA+ ATPASE DOMAIN-CONTAINING PROTEIN-RELATED"/>
    <property type="match status" value="1"/>
</dbReference>
<dbReference type="Proteomes" id="UP001610563">
    <property type="component" value="Unassembled WGS sequence"/>
</dbReference>